<keyword evidence="4" id="KW-1185">Reference proteome</keyword>
<feature type="transmembrane region" description="Helical" evidence="2">
    <location>
        <begin position="204"/>
        <end position="225"/>
    </location>
</feature>
<evidence type="ECO:0000256" key="1">
    <source>
        <dbReference type="SAM" id="MobiDB-lite"/>
    </source>
</evidence>
<sequence length="586" mass="64002">MCIVKESLWTPGSFGVKSVRYRNTSVLLTCKRKGLQFSNPVGCSELALSAGMAARCLLIDAPTCRMAGNCLMNRLLHALHDSSFPGNKGPHSFGLNLGHRDLVVLVTWCMSGWKGEEAAALPVTHSSSSPANLLSFTALLSLNSFLRFFLSFSFATSLSVISFLALTCTALPTIRRAKRPVPNLFSPHSGAIDMPLFLFHLRNVIFCTCCLGALGGIVICGHWESLRSKTYSRPGSSLPSRIRDFEITTFVVGGLSELVLVGLLGAGVKERYAIVTRIGVELPIVGMLWGLWLVNSALIYPWSSRLYPGGCGAMTALGKKRCNEYIALGLLSLLNWIMLLLYWATLLICAHIGHARGNRVWSRSVKEASFFSHLPAAPKSLPPGTMKIEPSPAPTILEKLSVHNLRKEFSKVDEYLTNGPSNSVSSSSPAFSPVILAPSGSRTRTSLKESVLFGGRVETREVLPVVLEPEEPVPSRYDWYTGMVSEPSSTCIDRFKSGRRLSTIVESNLERRDTLKTFKSTKRPSSSSSTLGKGMRPSSSSSTLVKKKSEGSAKSKSGNQHSKRDSEQSFIIMFPCKLVLSLFLRL</sequence>
<name>A0A8H6M7W5_9AGAR</name>
<feature type="transmembrane region" description="Helical" evidence="2">
    <location>
        <begin position="245"/>
        <end position="268"/>
    </location>
</feature>
<keyword evidence="2" id="KW-0472">Membrane</keyword>
<proteinExistence type="predicted"/>
<evidence type="ECO:0000313" key="4">
    <source>
        <dbReference type="Proteomes" id="UP000521943"/>
    </source>
</evidence>
<keyword evidence="2" id="KW-0812">Transmembrane</keyword>
<protein>
    <submittedName>
        <fullName evidence="3">Uncharacterized protein</fullName>
    </submittedName>
</protein>
<dbReference type="OrthoDB" id="3065593at2759"/>
<feature type="region of interest" description="Disordered" evidence="1">
    <location>
        <begin position="515"/>
        <end position="566"/>
    </location>
</feature>
<feature type="transmembrane region" description="Helical" evidence="2">
    <location>
        <begin position="333"/>
        <end position="353"/>
    </location>
</feature>
<feature type="transmembrane region" description="Helical" evidence="2">
    <location>
        <begin position="148"/>
        <end position="171"/>
    </location>
</feature>
<organism evidence="3 4">
    <name type="scientific">Ephemerocybe angulata</name>
    <dbReference type="NCBI Taxonomy" id="980116"/>
    <lineage>
        <taxon>Eukaryota</taxon>
        <taxon>Fungi</taxon>
        <taxon>Dikarya</taxon>
        <taxon>Basidiomycota</taxon>
        <taxon>Agaricomycotina</taxon>
        <taxon>Agaricomycetes</taxon>
        <taxon>Agaricomycetidae</taxon>
        <taxon>Agaricales</taxon>
        <taxon>Agaricineae</taxon>
        <taxon>Psathyrellaceae</taxon>
        <taxon>Ephemerocybe</taxon>
    </lineage>
</organism>
<dbReference type="EMBL" id="JACGCI010000030">
    <property type="protein sequence ID" value="KAF6755361.1"/>
    <property type="molecule type" value="Genomic_DNA"/>
</dbReference>
<keyword evidence="2" id="KW-1133">Transmembrane helix</keyword>
<dbReference type="AlphaFoldDB" id="A0A8H6M7W5"/>
<reference evidence="3 4" key="1">
    <citation type="submission" date="2020-07" db="EMBL/GenBank/DDBJ databases">
        <title>Comparative genomics of pyrophilous fungi reveals a link between fire events and developmental genes.</title>
        <authorList>
            <consortium name="DOE Joint Genome Institute"/>
            <person name="Steindorff A.S."/>
            <person name="Carver A."/>
            <person name="Calhoun S."/>
            <person name="Stillman K."/>
            <person name="Liu H."/>
            <person name="Lipzen A."/>
            <person name="Pangilinan J."/>
            <person name="Labutti K."/>
            <person name="Bruns T.D."/>
            <person name="Grigoriev I.V."/>
        </authorList>
    </citation>
    <scope>NUCLEOTIDE SEQUENCE [LARGE SCALE GENOMIC DNA]</scope>
    <source>
        <strain evidence="3 4">CBS 144469</strain>
    </source>
</reference>
<evidence type="ECO:0000313" key="3">
    <source>
        <dbReference type="EMBL" id="KAF6755361.1"/>
    </source>
</evidence>
<comment type="caution">
    <text evidence="3">The sequence shown here is derived from an EMBL/GenBank/DDBJ whole genome shotgun (WGS) entry which is preliminary data.</text>
</comment>
<accession>A0A8H6M7W5</accession>
<gene>
    <name evidence="3" type="ORF">DFP72DRAFT_896583</name>
</gene>
<evidence type="ECO:0000256" key="2">
    <source>
        <dbReference type="SAM" id="Phobius"/>
    </source>
</evidence>
<dbReference type="Proteomes" id="UP000521943">
    <property type="component" value="Unassembled WGS sequence"/>
</dbReference>